<dbReference type="EMBL" id="HACA01014653">
    <property type="protein sequence ID" value="CDW32014.1"/>
    <property type="molecule type" value="Transcribed_RNA"/>
</dbReference>
<accession>A0A0K2U166</accession>
<evidence type="ECO:0000313" key="1">
    <source>
        <dbReference type="EMBL" id="CDW32014.1"/>
    </source>
</evidence>
<proteinExistence type="predicted"/>
<name>A0A0K2U166_LEPSM</name>
<reference evidence="1" key="1">
    <citation type="submission" date="2014-05" db="EMBL/GenBank/DDBJ databases">
        <authorList>
            <person name="Chronopoulou M."/>
        </authorList>
    </citation>
    <scope>NUCLEOTIDE SEQUENCE</scope>
    <source>
        <tissue evidence="1">Whole organism</tissue>
    </source>
</reference>
<dbReference type="AlphaFoldDB" id="A0A0K2U166"/>
<organism evidence="1">
    <name type="scientific">Lepeophtheirus salmonis</name>
    <name type="common">Salmon louse</name>
    <name type="synonym">Caligus salmonis</name>
    <dbReference type="NCBI Taxonomy" id="72036"/>
    <lineage>
        <taxon>Eukaryota</taxon>
        <taxon>Metazoa</taxon>
        <taxon>Ecdysozoa</taxon>
        <taxon>Arthropoda</taxon>
        <taxon>Crustacea</taxon>
        <taxon>Multicrustacea</taxon>
        <taxon>Hexanauplia</taxon>
        <taxon>Copepoda</taxon>
        <taxon>Siphonostomatoida</taxon>
        <taxon>Caligidae</taxon>
        <taxon>Lepeophtheirus</taxon>
    </lineage>
</organism>
<sequence>MCTFGKGNFGIKVFNKVSAH</sequence>
<protein>
    <submittedName>
        <fullName evidence="1">Uncharacterized protein</fullName>
    </submittedName>
</protein>